<dbReference type="Pfam" id="PF05375">
    <property type="entry name" value="Pacifastin_I"/>
    <property type="match status" value="1"/>
</dbReference>
<evidence type="ECO:0000259" key="9">
    <source>
        <dbReference type="PROSITE" id="PS51446"/>
    </source>
</evidence>
<dbReference type="InterPro" id="IPR008037">
    <property type="entry name" value="Pacifastin_dom"/>
</dbReference>
<comment type="subcellular location">
    <subcellularLocation>
        <location evidence="1">Secreted</location>
    </subcellularLocation>
</comment>
<evidence type="ECO:0000256" key="8">
    <source>
        <dbReference type="SAM" id="MobiDB-lite"/>
    </source>
</evidence>
<feature type="disulfide bond" evidence="7">
    <location>
        <begin position="16"/>
        <end position="31"/>
    </location>
</feature>
<comment type="caution">
    <text evidence="7">Lacks conserved residue(s) required for the propagation of feature annotation.</text>
</comment>
<comment type="similarity">
    <text evidence="6 7">Belongs to the protease inhibitor I19 family.</text>
</comment>
<keyword evidence="5 7" id="KW-1015">Disulfide bond</keyword>
<evidence type="ECO:0000256" key="1">
    <source>
        <dbReference type="ARBA" id="ARBA00004613"/>
    </source>
</evidence>
<dbReference type="Proteomes" id="UP001516400">
    <property type="component" value="Unassembled WGS sequence"/>
</dbReference>
<dbReference type="GO" id="GO:0005576">
    <property type="term" value="C:extracellular region"/>
    <property type="evidence" value="ECO:0007669"/>
    <property type="project" value="UniProtKB-SubCell"/>
</dbReference>
<keyword evidence="2" id="KW-0964">Secreted</keyword>
<evidence type="ECO:0000256" key="4">
    <source>
        <dbReference type="ARBA" id="ARBA00022900"/>
    </source>
</evidence>
<gene>
    <name evidence="10" type="ORF">HHI36_015948</name>
</gene>
<reference evidence="10 11" key="1">
    <citation type="journal article" date="2021" name="BMC Biol.">
        <title>Horizontally acquired antibacterial genes associated with adaptive radiation of ladybird beetles.</title>
        <authorList>
            <person name="Li H.S."/>
            <person name="Tang X.F."/>
            <person name="Huang Y.H."/>
            <person name="Xu Z.Y."/>
            <person name="Chen M.L."/>
            <person name="Du X.Y."/>
            <person name="Qiu B.Y."/>
            <person name="Chen P.T."/>
            <person name="Zhang W."/>
            <person name="Slipinski A."/>
            <person name="Escalona H.E."/>
            <person name="Waterhouse R.M."/>
            <person name="Zwick A."/>
            <person name="Pang H."/>
        </authorList>
    </citation>
    <scope>NUCLEOTIDE SEQUENCE [LARGE SCALE GENOMIC DNA]</scope>
    <source>
        <strain evidence="10">SYSU2018</strain>
    </source>
</reference>
<accession>A0ABD2N7L3</accession>
<comment type="caution">
    <text evidence="10">The sequence shown here is derived from an EMBL/GenBank/DDBJ whole genome shotgun (WGS) entry which is preliminary data.</text>
</comment>
<evidence type="ECO:0000313" key="11">
    <source>
        <dbReference type="Proteomes" id="UP001516400"/>
    </source>
</evidence>
<dbReference type="PROSITE" id="PS51446">
    <property type="entry name" value="PACIFASTIN"/>
    <property type="match status" value="1"/>
</dbReference>
<dbReference type="SUPFAM" id="SSF57283">
    <property type="entry name" value="PMP inhibitors"/>
    <property type="match status" value="1"/>
</dbReference>
<sequence length="109" mass="11069">MSVSNEKVLLIVEFSCTPGQVFKKSCNDCTCTQDGKNAICTTKKCDAEAESTTPVSSSESSVPQSSVAPSPVTVSTTPITPSQSNSSTSVSSTQSTTQVSGGVPSAADL</sequence>
<keyword evidence="3 7" id="KW-0646">Protease inhibitor</keyword>
<dbReference type="AlphaFoldDB" id="A0ABD2N7L3"/>
<name>A0ABD2N7L3_9CUCU</name>
<evidence type="ECO:0000313" key="10">
    <source>
        <dbReference type="EMBL" id="KAL3274567.1"/>
    </source>
</evidence>
<evidence type="ECO:0000256" key="3">
    <source>
        <dbReference type="ARBA" id="ARBA00022690"/>
    </source>
</evidence>
<organism evidence="10 11">
    <name type="scientific">Cryptolaemus montrouzieri</name>
    <dbReference type="NCBI Taxonomy" id="559131"/>
    <lineage>
        <taxon>Eukaryota</taxon>
        <taxon>Metazoa</taxon>
        <taxon>Ecdysozoa</taxon>
        <taxon>Arthropoda</taxon>
        <taxon>Hexapoda</taxon>
        <taxon>Insecta</taxon>
        <taxon>Pterygota</taxon>
        <taxon>Neoptera</taxon>
        <taxon>Endopterygota</taxon>
        <taxon>Coleoptera</taxon>
        <taxon>Polyphaga</taxon>
        <taxon>Cucujiformia</taxon>
        <taxon>Coccinelloidea</taxon>
        <taxon>Coccinellidae</taxon>
        <taxon>Scymninae</taxon>
        <taxon>Scymnini</taxon>
        <taxon>Cryptolaemus</taxon>
    </lineage>
</organism>
<feature type="domain" description="Pacifastin" evidence="9">
    <location>
        <begin position="13"/>
        <end position="48"/>
    </location>
</feature>
<evidence type="ECO:0000256" key="6">
    <source>
        <dbReference type="ARBA" id="ARBA00029459"/>
    </source>
</evidence>
<keyword evidence="4 7" id="KW-0722">Serine protease inhibitor</keyword>
<feature type="site" description="Reactive bond" evidence="7">
    <location>
        <begin position="42"/>
        <end position="43"/>
    </location>
</feature>
<feature type="compositionally biased region" description="Low complexity" evidence="8">
    <location>
        <begin position="51"/>
        <end position="100"/>
    </location>
</feature>
<evidence type="ECO:0000256" key="2">
    <source>
        <dbReference type="ARBA" id="ARBA00022525"/>
    </source>
</evidence>
<keyword evidence="11" id="KW-1185">Reference proteome</keyword>
<dbReference type="EMBL" id="JABFTP020000062">
    <property type="protein sequence ID" value="KAL3274567.1"/>
    <property type="molecule type" value="Genomic_DNA"/>
</dbReference>
<proteinExistence type="inferred from homology"/>
<dbReference type="GO" id="GO:0004867">
    <property type="term" value="F:serine-type endopeptidase inhibitor activity"/>
    <property type="evidence" value="ECO:0007669"/>
    <property type="project" value="UniProtKB-UniRule"/>
</dbReference>
<evidence type="ECO:0000256" key="7">
    <source>
        <dbReference type="PROSITE-ProRule" id="PRU00776"/>
    </source>
</evidence>
<dbReference type="InterPro" id="IPR036201">
    <property type="entry name" value="Pacifastin_dom_sf"/>
</dbReference>
<protein>
    <recommendedName>
        <fullName evidence="9">Pacifastin domain-containing protein</fullName>
    </recommendedName>
</protein>
<evidence type="ECO:0000256" key="5">
    <source>
        <dbReference type="ARBA" id="ARBA00023157"/>
    </source>
</evidence>
<feature type="region of interest" description="Disordered" evidence="8">
    <location>
        <begin position="51"/>
        <end position="109"/>
    </location>
</feature>